<reference evidence="2 3" key="1">
    <citation type="submission" date="2013-08" db="EMBL/GenBank/DDBJ databases">
        <authorList>
            <person name="Weinstock G."/>
            <person name="Sodergren E."/>
            <person name="Wylie T."/>
            <person name="Fulton L."/>
            <person name="Fulton R."/>
            <person name="Fronick C."/>
            <person name="O'Laughlin M."/>
            <person name="Godfrey J."/>
            <person name="Miner T."/>
            <person name="Herter B."/>
            <person name="Appelbaum E."/>
            <person name="Cordes M."/>
            <person name="Lek S."/>
            <person name="Wollam A."/>
            <person name="Pepin K.H."/>
            <person name="Palsikar V.B."/>
            <person name="Mitreva M."/>
            <person name="Wilson R.K."/>
        </authorList>
    </citation>
    <scope>NUCLEOTIDE SEQUENCE [LARGE SCALE GENOMIC DNA]</scope>
    <source>
        <strain evidence="2 3">ATCC 14665</strain>
    </source>
</reference>
<name>U2RFK6_LEIAQ</name>
<dbReference type="PATRIC" id="fig|1358026.3.peg.3745"/>
<evidence type="ECO:0000259" key="1">
    <source>
        <dbReference type="Pfam" id="PF04480"/>
    </source>
</evidence>
<dbReference type="Gene3D" id="3.40.960.10">
    <property type="entry name" value="VSR Endonuclease"/>
    <property type="match status" value="1"/>
</dbReference>
<dbReference type="EMBL" id="AWVQ01000849">
    <property type="protein sequence ID" value="ERK67631.1"/>
    <property type="molecule type" value="Genomic_DNA"/>
</dbReference>
<dbReference type="Proteomes" id="UP000016605">
    <property type="component" value="Unassembled WGS sequence"/>
</dbReference>
<dbReference type="InterPro" id="IPR007569">
    <property type="entry name" value="DUF559"/>
</dbReference>
<accession>U2RFK6</accession>
<sequence length="236" mass="26132">MFSHSTAAALHGLPVPTRTLDRLHVSAPRPARAMRRTGVVGHQLDVVRPVGHDDLPVAEPVESWVELASMLEVDDLVIVGDALLRRMRPISDLPALQEAVDAASGRPGIRRLRQALPLVRPRTDSPMETVLRLAIVRAGLPEPNVNHVIHAADRSYHADLAYPTARIAIEYDSEQHRTDDRQYRVDIDRISSIQDAGWRVVRVNRTHLANGADGAIARIRAALPSRHHNTPLTTGW</sequence>
<evidence type="ECO:0000313" key="2">
    <source>
        <dbReference type="EMBL" id="ERK67631.1"/>
    </source>
</evidence>
<gene>
    <name evidence="2" type="ORF">N136_04628</name>
</gene>
<proteinExistence type="predicted"/>
<dbReference type="SUPFAM" id="SSF52980">
    <property type="entry name" value="Restriction endonuclease-like"/>
    <property type="match status" value="1"/>
</dbReference>
<comment type="caution">
    <text evidence="2">The sequence shown here is derived from an EMBL/GenBank/DDBJ whole genome shotgun (WGS) entry which is preliminary data.</text>
</comment>
<evidence type="ECO:0000313" key="3">
    <source>
        <dbReference type="Proteomes" id="UP000016605"/>
    </source>
</evidence>
<dbReference type="Pfam" id="PF04480">
    <property type="entry name" value="DUF559"/>
    <property type="match status" value="1"/>
</dbReference>
<protein>
    <recommendedName>
        <fullName evidence="1">DUF559 domain-containing protein</fullName>
    </recommendedName>
</protein>
<dbReference type="AlphaFoldDB" id="U2RFK6"/>
<feature type="domain" description="DUF559" evidence="1">
    <location>
        <begin position="155"/>
        <end position="223"/>
    </location>
</feature>
<organism evidence="2 3">
    <name type="scientific">Leifsonia aquatica ATCC 14665</name>
    <dbReference type="NCBI Taxonomy" id="1358026"/>
    <lineage>
        <taxon>Bacteria</taxon>
        <taxon>Bacillati</taxon>
        <taxon>Actinomycetota</taxon>
        <taxon>Actinomycetes</taxon>
        <taxon>Micrococcales</taxon>
        <taxon>Microbacteriaceae</taxon>
        <taxon>Leifsonia</taxon>
    </lineage>
</organism>
<dbReference type="InterPro" id="IPR011335">
    <property type="entry name" value="Restrct_endonuc-II-like"/>
</dbReference>
<dbReference type="HOGENOM" id="CLU_052626_5_1_11"/>